<dbReference type="Gene3D" id="1.10.1660.10">
    <property type="match status" value="1"/>
</dbReference>
<dbReference type="GO" id="GO:0003700">
    <property type="term" value="F:DNA-binding transcription factor activity"/>
    <property type="evidence" value="ECO:0007669"/>
    <property type="project" value="InterPro"/>
</dbReference>
<evidence type="ECO:0000256" key="1">
    <source>
        <dbReference type="ARBA" id="ARBA00022491"/>
    </source>
</evidence>
<evidence type="ECO:0000256" key="4">
    <source>
        <dbReference type="ARBA" id="ARBA00023163"/>
    </source>
</evidence>
<dbReference type="PROSITE" id="PS50937">
    <property type="entry name" value="HTH_MERR_2"/>
    <property type="match status" value="1"/>
</dbReference>
<dbReference type="OrthoDB" id="9802944at2"/>
<dbReference type="PANTHER" id="PTHR30204">
    <property type="entry name" value="REDOX-CYCLING DRUG-SENSING TRANSCRIPTIONAL ACTIVATOR SOXR"/>
    <property type="match status" value="1"/>
</dbReference>
<evidence type="ECO:0000259" key="5">
    <source>
        <dbReference type="PROSITE" id="PS50937"/>
    </source>
</evidence>
<reference evidence="6 7" key="1">
    <citation type="submission" date="2019-07" db="EMBL/GenBank/DDBJ databases">
        <title>Whole genome shotgun sequence of Rhizobium naphthalenivorans NBRC 107585.</title>
        <authorList>
            <person name="Hosoyama A."/>
            <person name="Uohara A."/>
            <person name="Ohji S."/>
            <person name="Ichikawa N."/>
        </authorList>
    </citation>
    <scope>NUCLEOTIDE SEQUENCE [LARGE SCALE GENOMIC DNA]</scope>
    <source>
        <strain evidence="6 7">NBRC 107585</strain>
    </source>
</reference>
<accession>A0A512HNN2</accession>
<evidence type="ECO:0000256" key="2">
    <source>
        <dbReference type="ARBA" id="ARBA00023015"/>
    </source>
</evidence>
<comment type="caution">
    <text evidence="6">The sequence shown here is derived from an EMBL/GenBank/DDBJ whole genome shotgun (WGS) entry which is preliminary data.</text>
</comment>
<protein>
    <recommendedName>
        <fullName evidence="5">HTH merR-type domain-containing protein</fullName>
    </recommendedName>
</protein>
<dbReference type="RefSeq" id="WP_147181929.1">
    <property type="nucleotide sequence ID" value="NZ_BJZP01000029.1"/>
</dbReference>
<dbReference type="PANTHER" id="PTHR30204:SF69">
    <property type="entry name" value="MERR-FAMILY TRANSCRIPTIONAL REGULATOR"/>
    <property type="match status" value="1"/>
</dbReference>
<dbReference type="InterPro" id="IPR047057">
    <property type="entry name" value="MerR_fam"/>
</dbReference>
<organism evidence="6 7">
    <name type="scientific">Ciceribacter naphthalenivorans</name>
    <dbReference type="NCBI Taxonomy" id="1118451"/>
    <lineage>
        <taxon>Bacteria</taxon>
        <taxon>Pseudomonadati</taxon>
        <taxon>Pseudomonadota</taxon>
        <taxon>Alphaproteobacteria</taxon>
        <taxon>Hyphomicrobiales</taxon>
        <taxon>Rhizobiaceae</taxon>
        <taxon>Ciceribacter</taxon>
    </lineage>
</organism>
<dbReference type="SUPFAM" id="SSF46955">
    <property type="entry name" value="Putative DNA-binding domain"/>
    <property type="match status" value="1"/>
</dbReference>
<proteinExistence type="predicted"/>
<dbReference type="SMART" id="SM00422">
    <property type="entry name" value="HTH_MERR"/>
    <property type="match status" value="1"/>
</dbReference>
<keyword evidence="3" id="KW-0238">DNA-binding</keyword>
<dbReference type="AlphaFoldDB" id="A0A512HNN2"/>
<name>A0A512HNN2_9HYPH</name>
<dbReference type="GO" id="GO:0003677">
    <property type="term" value="F:DNA binding"/>
    <property type="evidence" value="ECO:0007669"/>
    <property type="project" value="UniProtKB-KW"/>
</dbReference>
<keyword evidence="4" id="KW-0804">Transcription</keyword>
<dbReference type="InterPro" id="IPR000551">
    <property type="entry name" value="MerR-type_HTH_dom"/>
</dbReference>
<evidence type="ECO:0000313" key="6">
    <source>
        <dbReference type="EMBL" id="GEO87068.1"/>
    </source>
</evidence>
<sequence>MKMRDLEVETGVSRETIRVYFRHGLLPEPTRPKRNVADYDESHVEAIKAVRDLQKRNGMTLQQIRDFLSGKSSERRLDARAFQNLETLVATRVNYDSAGYVDIGNLAADNPHIQTDAWAMAHLDLITLIEAEDGMLVSFSDARMLQIWQQMREAGFDEKNGFSADILAYYRHAAEYVAAHEAHLFRQRVEGRIDERKAADMLEQALPLMLEFFGLIRLKRFLSKIRPSEDATAE</sequence>
<keyword evidence="7" id="KW-1185">Reference proteome</keyword>
<evidence type="ECO:0000256" key="3">
    <source>
        <dbReference type="ARBA" id="ARBA00023125"/>
    </source>
</evidence>
<keyword evidence="1" id="KW-0678">Repressor</keyword>
<dbReference type="Proteomes" id="UP000321717">
    <property type="component" value="Unassembled WGS sequence"/>
</dbReference>
<gene>
    <name evidence="6" type="ORF">RNA01_40000</name>
</gene>
<dbReference type="InterPro" id="IPR009061">
    <property type="entry name" value="DNA-bd_dom_put_sf"/>
</dbReference>
<keyword evidence="2" id="KW-0805">Transcription regulation</keyword>
<feature type="domain" description="HTH merR-type" evidence="5">
    <location>
        <begin position="1"/>
        <end position="70"/>
    </location>
</feature>
<dbReference type="Pfam" id="PF13411">
    <property type="entry name" value="MerR_1"/>
    <property type="match status" value="1"/>
</dbReference>
<evidence type="ECO:0000313" key="7">
    <source>
        <dbReference type="Proteomes" id="UP000321717"/>
    </source>
</evidence>
<dbReference type="EMBL" id="BJZP01000029">
    <property type="protein sequence ID" value="GEO87068.1"/>
    <property type="molecule type" value="Genomic_DNA"/>
</dbReference>